<dbReference type="EMBL" id="JADBDZ010000001">
    <property type="protein sequence ID" value="MBE1535895.1"/>
    <property type="molecule type" value="Genomic_DNA"/>
</dbReference>
<dbReference type="Pfam" id="PF00501">
    <property type="entry name" value="AMP-binding"/>
    <property type="match status" value="1"/>
</dbReference>
<dbReference type="PANTHER" id="PTHR43201:SF5">
    <property type="entry name" value="MEDIUM-CHAIN ACYL-COA LIGASE ACSF2, MITOCHONDRIAL"/>
    <property type="match status" value="1"/>
</dbReference>
<organism evidence="5 6">
    <name type="scientific">Actinomadura algeriensis</name>
    <dbReference type="NCBI Taxonomy" id="1679523"/>
    <lineage>
        <taxon>Bacteria</taxon>
        <taxon>Bacillati</taxon>
        <taxon>Actinomycetota</taxon>
        <taxon>Actinomycetes</taxon>
        <taxon>Streptosporangiales</taxon>
        <taxon>Thermomonosporaceae</taxon>
        <taxon>Actinomadura</taxon>
    </lineage>
</organism>
<evidence type="ECO:0000256" key="2">
    <source>
        <dbReference type="ARBA" id="ARBA00022598"/>
    </source>
</evidence>
<proteinExistence type="inferred from homology"/>
<evidence type="ECO:0000259" key="4">
    <source>
        <dbReference type="Pfam" id="PF13193"/>
    </source>
</evidence>
<evidence type="ECO:0000313" key="5">
    <source>
        <dbReference type="EMBL" id="MBE1535895.1"/>
    </source>
</evidence>
<evidence type="ECO:0000259" key="3">
    <source>
        <dbReference type="Pfam" id="PF00501"/>
    </source>
</evidence>
<dbReference type="InterPro" id="IPR000873">
    <property type="entry name" value="AMP-dep_synth/lig_dom"/>
</dbReference>
<dbReference type="RefSeq" id="WP_192762014.1">
    <property type="nucleotide sequence ID" value="NZ_JADBDZ010000001.1"/>
</dbReference>
<evidence type="ECO:0000313" key="6">
    <source>
        <dbReference type="Proteomes" id="UP000627838"/>
    </source>
</evidence>
<gene>
    <name evidence="5" type="ORF">H4W34_005728</name>
</gene>
<dbReference type="InterPro" id="IPR042099">
    <property type="entry name" value="ANL_N_sf"/>
</dbReference>
<accession>A0ABR9JZ94</accession>
<name>A0ABR9JZ94_9ACTN</name>
<evidence type="ECO:0000256" key="1">
    <source>
        <dbReference type="ARBA" id="ARBA00006432"/>
    </source>
</evidence>
<dbReference type="PANTHER" id="PTHR43201">
    <property type="entry name" value="ACYL-COA SYNTHETASE"/>
    <property type="match status" value="1"/>
</dbReference>
<dbReference type="InterPro" id="IPR020845">
    <property type="entry name" value="AMP-binding_CS"/>
</dbReference>
<dbReference type="PROSITE" id="PS00455">
    <property type="entry name" value="AMP_BINDING"/>
    <property type="match status" value="1"/>
</dbReference>
<dbReference type="Gene3D" id="3.30.300.30">
    <property type="match status" value="1"/>
</dbReference>
<dbReference type="GO" id="GO:0016874">
    <property type="term" value="F:ligase activity"/>
    <property type="evidence" value="ECO:0007669"/>
    <property type="project" value="UniProtKB-KW"/>
</dbReference>
<feature type="domain" description="AMP-binding enzyme C-terminal" evidence="4">
    <location>
        <begin position="435"/>
        <end position="510"/>
    </location>
</feature>
<sequence length="520" mass="57046">MSTALGESLQVSLGETITLTARDDPDRAAFLFPDGGEQTFAETNARVNRLVSALRDAGVGRGDRLAVFALDSHRYVEIVLAATKLGAVYVPLNYRLRRAEIDVLLGRARPVALFHDLRYADLLEGVAERHPGIRLVLTLDERPGERRSEYERLLASGTQDEPPVVASDRDVIGLAFTSGTTGLPKGVLQSQRMMKAIVTEQVIEYRLRPGEVRYTAAPAFHITGICGLLAGIARGATSLIVPQFDARTTLDQLAADRLTAVFLVPTMISTLLRLDDVHEHGYERLELMYYGASAMSPALLRRAMDTFRCDFLQAFGAGTEAGLQAVLTPEEHRLALDGRPGLLASIGRPAYGVALRIVDDDLNEVPAGEVGEIATRSDMLFDGYLDMPEETERATRGGWFRAGDMGYFDENGYLFLHGRKKDMIVRGGENIYPIEIESVLAEHPAVVQSAAVAVPDDHWSEIVRAWVQVEPGSPVTAEELAAHCAARLAKYKVPAQFRLVDSLPTNASGKILKRELRERE</sequence>
<dbReference type="InterPro" id="IPR025110">
    <property type="entry name" value="AMP-bd_C"/>
</dbReference>
<dbReference type="Pfam" id="PF13193">
    <property type="entry name" value="AMP-binding_C"/>
    <property type="match status" value="1"/>
</dbReference>
<protein>
    <submittedName>
        <fullName evidence="5">Acyl-CoA synthetase (AMP-forming)/AMP-acid ligase II</fullName>
    </submittedName>
</protein>
<comment type="caution">
    <text evidence="5">The sequence shown here is derived from an EMBL/GenBank/DDBJ whole genome shotgun (WGS) entry which is preliminary data.</text>
</comment>
<keyword evidence="6" id="KW-1185">Reference proteome</keyword>
<reference evidence="5 6" key="1">
    <citation type="submission" date="2020-10" db="EMBL/GenBank/DDBJ databases">
        <title>Sequencing the genomes of 1000 actinobacteria strains.</title>
        <authorList>
            <person name="Klenk H.-P."/>
        </authorList>
    </citation>
    <scope>NUCLEOTIDE SEQUENCE [LARGE SCALE GENOMIC DNA]</scope>
    <source>
        <strain evidence="5 6">DSM 46744</strain>
    </source>
</reference>
<dbReference type="Gene3D" id="3.40.50.12780">
    <property type="entry name" value="N-terminal domain of ligase-like"/>
    <property type="match status" value="1"/>
</dbReference>
<keyword evidence="2 5" id="KW-0436">Ligase</keyword>
<dbReference type="InterPro" id="IPR045851">
    <property type="entry name" value="AMP-bd_C_sf"/>
</dbReference>
<dbReference type="Proteomes" id="UP000627838">
    <property type="component" value="Unassembled WGS sequence"/>
</dbReference>
<dbReference type="SUPFAM" id="SSF56801">
    <property type="entry name" value="Acetyl-CoA synthetase-like"/>
    <property type="match status" value="1"/>
</dbReference>
<comment type="similarity">
    <text evidence="1">Belongs to the ATP-dependent AMP-binding enzyme family.</text>
</comment>
<feature type="domain" description="AMP-dependent synthetase/ligase" evidence="3">
    <location>
        <begin position="20"/>
        <end position="385"/>
    </location>
</feature>